<dbReference type="Gene3D" id="2.60.40.1110">
    <property type="match status" value="1"/>
</dbReference>
<dbReference type="InterPro" id="IPR005821">
    <property type="entry name" value="Ion_trans_dom"/>
</dbReference>
<evidence type="ECO:0000259" key="12">
    <source>
        <dbReference type="PROSITE" id="PS51182"/>
    </source>
</evidence>
<evidence type="ECO:0000256" key="7">
    <source>
        <dbReference type="ARBA" id="ARBA00023136"/>
    </source>
</evidence>
<dbReference type="InterPro" id="IPR027359">
    <property type="entry name" value="Volt_channel_dom_sf"/>
</dbReference>
<dbReference type="Pfam" id="PF10409">
    <property type="entry name" value="PTEN_C2"/>
    <property type="match status" value="1"/>
</dbReference>
<protein>
    <recommendedName>
        <fullName evidence="15">Phosphatidylinositol-3,4,5-trisphosphate 3-phosphatase</fullName>
    </recommendedName>
</protein>
<keyword evidence="4 9" id="KW-0812">Transmembrane</keyword>
<dbReference type="PANTHER" id="PTHR12305:SF60">
    <property type="entry name" value="PHOSPHATIDYLINOSITOL 3,4,5-TRISPHOSPHATE 3-PHOSPHATASE TPTE2-RELATED"/>
    <property type="match status" value="1"/>
</dbReference>
<dbReference type="PROSITE" id="PS51181">
    <property type="entry name" value="PPASE_TENSIN"/>
    <property type="match status" value="1"/>
</dbReference>
<dbReference type="Pfam" id="PF00520">
    <property type="entry name" value="Ion_trans"/>
    <property type="match status" value="1"/>
</dbReference>
<feature type="domain" description="C2 tensin-type" evidence="12">
    <location>
        <begin position="453"/>
        <end position="590"/>
    </location>
</feature>
<dbReference type="InterPro" id="IPR029023">
    <property type="entry name" value="Tensin_phosphatase"/>
</dbReference>
<feature type="transmembrane region" description="Helical" evidence="9">
    <location>
        <begin position="201"/>
        <end position="220"/>
    </location>
</feature>
<feature type="domain" description="Tyrosine specific protein phosphatases" evidence="10">
    <location>
        <begin position="355"/>
        <end position="418"/>
    </location>
</feature>
<dbReference type="SMART" id="SM01326">
    <property type="entry name" value="PTEN_C2"/>
    <property type="match status" value="1"/>
</dbReference>
<evidence type="ECO:0000256" key="3">
    <source>
        <dbReference type="ARBA" id="ARBA00007881"/>
    </source>
</evidence>
<dbReference type="SUPFAM" id="SSF49562">
    <property type="entry name" value="C2 domain (Calcium/lipid-binding domain, CaLB)"/>
    <property type="match status" value="1"/>
</dbReference>
<keyword evidence="7 9" id="KW-0472">Membrane</keyword>
<gene>
    <name evidence="13" type="ORF">CVLEPA_LOCUS15020</name>
</gene>
<feature type="transmembrane region" description="Helical" evidence="9">
    <location>
        <begin position="133"/>
        <end position="157"/>
    </location>
</feature>
<feature type="transmembrane region" description="Helical" evidence="9">
    <location>
        <begin position="169"/>
        <end position="189"/>
    </location>
</feature>
<evidence type="ECO:0000259" key="10">
    <source>
        <dbReference type="PROSITE" id="PS50056"/>
    </source>
</evidence>
<evidence type="ECO:0000256" key="4">
    <source>
        <dbReference type="ARBA" id="ARBA00022692"/>
    </source>
</evidence>
<dbReference type="InterPro" id="IPR016130">
    <property type="entry name" value="Tyr_Pase_AS"/>
</dbReference>
<keyword evidence="6 9" id="KW-1133">Transmembrane helix</keyword>
<dbReference type="PROSITE" id="PS00383">
    <property type="entry name" value="TYR_PHOSPHATASE_1"/>
    <property type="match status" value="1"/>
</dbReference>
<proteinExistence type="inferred from homology"/>
<name>A0ABP0FZN3_CLALP</name>
<reference evidence="13 14" key="1">
    <citation type="submission" date="2024-02" db="EMBL/GenBank/DDBJ databases">
        <authorList>
            <person name="Daric V."/>
            <person name="Darras S."/>
        </authorList>
    </citation>
    <scope>NUCLEOTIDE SEQUENCE [LARGE SCALE GENOMIC DNA]</scope>
</reference>
<keyword evidence="14" id="KW-1185">Reference proteome</keyword>
<feature type="domain" description="Phosphatase tensin-type" evidence="11">
    <location>
        <begin position="270"/>
        <end position="446"/>
    </location>
</feature>
<dbReference type="InterPro" id="IPR045102">
    <property type="entry name" value="PTP_VSP_TPTE"/>
</dbReference>
<evidence type="ECO:0000256" key="1">
    <source>
        <dbReference type="ARBA" id="ARBA00004141"/>
    </source>
</evidence>
<dbReference type="Gene3D" id="3.90.190.10">
    <property type="entry name" value="Protein tyrosine phosphatase superfamily"/>
    <property type="match status" value="1"/>
</dbReference>
<comment type="caution">
    <text evidence="13">The sequence shown here is derived from an EMBL/GenBank/DDBJ whole genome shotgun (WGS) entry which is preliminary data.</text>
</comment>
<dbReference type="SUPFAM" id="SSF81324">
    <property type="entry name" value="Voltage-gated potassium channels"/>
    <property type="match status" value="1"/>
</dbReference>
<evidence type="ECO:0000256" key="2">
    <source>
        <dbReference type="ARBA" id="ARBA00004316"/>
    </source>
</evidence>
<sequence length="590" mass="67346">MEGFTDLSFEQDDGLINNNGIPTQATLVPTVTDTIPVNGTVLKQDSQHKKVHWSETVTDSNSSGSVVRINDDITEIKLREVESNKRGDGAQNIPEISDLWFHDKDLDDGKGREIPENDLQKAQHKVRDFIDNLGIRIFGVILIILDIILMIIDLSISNKTESSQMFFDAMALFLSCVFMLDLFLRIFAYGFKAFFTNPWEVADAIIIVSTFIVTLIYTALDQYVAQLAENDYGRILVLARLLRVIRVARIAYSHQQMKKSSRQTVSQNKRRYQKDGFDLDLTYVTDNVIAMSFPSSGMQSFFRNPIAEVSRFFKTKHPGKYKIYNLCSERSYDGKMFDESVYRVMIDDHNVPTIKDLMKFIEDAKEWMSQDEKNVIAIHCKGGKGRTGTIVCSWLLECGMFQNAKDALNYFGLRRTDMEVGQTFQGVETASQIRYVGYFEEIKYKYNGVVPLERSLKIKSITIKSIAGVGRGNGSDLSMQILSDGQEVQMCKFAEEYNCKVQHNTSENSINCDVVDCPSLAGDVKVRFTSTAKNLPRGYDNCAFYFWFNTSFVEDDTLSLSREELDNPHKKKTWHIFQEDFSIDLKFENA</sequence>
<dbReference type="InterPro" id="IPR003595">
    <property type="entry name" value="Tyr_Pase_cat"/>
</dbReference>
<dbReference type="InterPro" id="IPR035892">
    <property type="entry name" value="C2_domain_sf"/>
</dbReference>
<evidence type="ECO:0000313" key="13">
    <source>
        <dbReference type="EMBL" id="CAK8684016.1"/>
    </source>
</evidence>
<dbReference type="Gene3D" id="1.20.120.350">
    <property type="entry name" value="Voltage-gated potassium channels. Chain C"/>
    <property type="match status" value="1"/>
</dbReference>
<evidence type="ECO:0008006" key="15">
    <source>
        <dbReference type="Google" id="ProtNLM"/>
    </source>
</evidence>
<dbReference type="InterPro" id="IPR029021">
    <property type="entry name" value="Prot-tyrosine_phosphatase-like"/>
</dbReference>
<dbReference type="CDD" id="cd14510">
    <property type="entry name" value="PTP_VSP_TPTE"/>
    <property type="match status" value="1"/>
</dbReference>
<dbReference type="EMBL" id="CAWYQH010000097">
    <property type="protein sequence ID" value="CAK8684016.1"/>
    <property type="molecule type" value="Genomic_DNA"/>
</dbReference>
<comment type="subcellular location">
    <subcellularLocation>
        <location evidence="2">Cell projection</location>
    </subcellularLocation>
    <subcellularLocation>
        <location evidence="1">Membrane</location>
        <topology evidence="1">Multi-pass membrane protein</topology>
    </subcellularLocation>
</comment>
<evidence type="ECO:0000256" key="6">
    <source>
        <dbReference type="ARBA" id="ARBA00022989"/>
    </source>
</evidence>
<dbReference type="PROSITE" id="PS51182">
    <property type="entry name" value="C2_TENSIN"/>
    <property type="match status" value="1"/>
</dbReference>
<keyword evidence="8" id="KW-0966">Cell projection</keyword>
<dbReference type="PROSITE" id="PS50056">
    <property type="entry name" value="TYR_PHOSPHATASE_2"/>
    <property type="match status" value="1"/>
</dbReference>
<dbReference type="InterPro" id="IPR051281">
    <property type="entry name" value="Dual-spec_lipid-protein_phosph"/>
</dbReference>
<dbReference type="InterPro" id="IPR014020">
    <property type="entry name" value="Tensin_C2-dom"/>
</dbReference>
<evidence type="ECO:0000259" key="11">
    <source>
        <dbReference type="PROSITE" id="PS51181"/>
    </source>
</evidence>
<evidence type="ECO:0000313" key="14">
    <source>
        <dbReference type="Proteomes" id="UP001642483"/>
    </source>
</evidence>
<accession>A0ABP0FZN3</accession>
<evidence type="ECO:0000256" key="8">
    <source>
        <dbReference type="ARBA" id="ARBA00023273"/>
    </source>
</evidence>
<evidence type="ECO:0000256" key="5">
    <source>
        <dbReference type="ARBA" id="ARBA00022801"/>
    </source>
</evidence>
<evidence type="ECO:0000256" key="9">
    <source>
        <dbReference type="SAM" id="Phobius"/>
    </source>
</evidence>
<dbReference type="SMART" id="SM00404">
    <property type="entry name" value="PTPc_motif"/>
    <property type="match status" value="1"/>
</dbReference>
<organism evidence="13 14">
    <name type="scientific">Clavelina lepadiformis</name>
    <name type="common">Light-bulb sea squirt</name>
    <name type="synonym">Ascidia lepadiformis</name>
    <dbReference type="NCBI Taxonomy" id="159417"/>
    <lineage>
        <taxon>Eukaryota</taxon>
        <taxon>Metazoa</taxon>
        <taxon>Chordata</taxon>
        <taxon>Tunicata</taxon>
        <taxon>Ascidiacea</taxon>
        <taxon>Aplousobranchia</taxon>
        <taxon>Clavelinidae</taxon>
        <taxon>Clavelina</taxon>
    </lineage>
</organism>
<dbReference type="Proteomes" id="UP001642483">
    <property type="component" value="Unassembled WGS sequence"/>
</dbReference>
<comment type="similarity">
    <text evidence="3">Belongs to the PTEN phosphatase protein family.</text>
</comment>
<dbReference type="InterPro" id="IPR000387">
    <property type="entry name" value="Tyr_Pase_dom"/>
</dbReference>
<keyword evidence="5" id="KW-0378">Hydrolase</keyword>
<dbReference type="Pfam" id="PF22785">
    <property type="entry name" value="Tc-R-P"/>
    <property type="match status" value="1"/>
</dbReference>
<dbReference type="SUPFAM" id="SSF52799">
    <property type="entry name" value="(Phosphotyrosine protein) phosphatases II"/>
    <property type="match status" value="1"/>
</dbReference>
<dbReference type="PANTHER" id="PTHR12305">
    <property type="entry name" value="PHOSPHATASE WITH HOMOLOGY TO TENSIN"/>
    <property type="match status" value="1"/>
</dbReference>